<keyword evidence="2" id="KW-1185">Reference proteome</keyword>
<name>A0A8T0J380_CERPU</name>
<reference evidence="1" key="1">
    <citation type="submission" date="2020-06" db="EMBL/GenBank/DDBJ databases">
        <title>WGS assembly of Ceratodon purpureus strain R40.</title>
        <authorList>
            <person name="Carey S.B."/>
            <person name="Jenkins J."/>
            <person name="Shu S."/>
            <person name="Lovell J.T."/>
            <person name="Sreedasyam A."/>
            <person name="Maumus F."/>
            <person name="Tiley G.P."/>
            <person name="Fernandez-Pozo N."/>
            <person name="Barry K."/>
            <person name="Chen C."/>
            <person name="Wang M."/>
            <person name="Lipzen A."/>
            <person name="Daum C."/>
            <person name="Saski C.A."/>
            <person name="Payton A.C."/>
            <person name="Mcbreen J.C."/>
            <person name="Conrad R.E."/>
            <person name="Kollar L.M."/>
            <person name="Olsson S."/>
            <person name="Huttunen S."/>
            <person name="Landis J.B."/>
            <person name="Wickett N.J."/>
            <person name="Johnson M.G."/>
            <person name="Rensing S.A."/>
            <person name="Grimwood J."/>
            <person name="Schmutz J."/>
            <person name="Mcdaniel S.F."/>
        </authorList>
    </citation>
    <scope>NUCLEOTIDE SEQUENCE</scope>
    <source>
        <strain evidence="1">R40</strain>
    </source>
</reference>
<protein>
    <submittedName>
        <fullName evidence="1">Uncharacterized protein</fullName>
    </submittedName>
</protein>
<organism evidence="1 2">
    <name type="scientific">Ceratodon purpureus</name>
    <name type="common">Fire moss</name>
    <name type="synonym">Dicranum purpureum</name>
    <dbReference type="NCBI Taxonomy" id="3225"/>
    <lineage>
        <taxon>Eukaryota</taxon>
        <taxon>Viridiplantae</taxon>
        <taxon>Streptophyta</taxon>
        <taxon>Embryophyta</taxon>
        <taxon>Bryophyta</taxon>
        <taxon>Bryophytina</taxon>
        <taxon>Bryopsida</taxon>
        <taxon>Dicranidae</taxon>
        <taxon>Pseudoditrichales</taxon>
        <taxon>Ditrichaceae</taxon>
        <taxon>Ceratodon</taxon>
    </lineage>
</organism>
<sequence length="43" mass="5275">MSTKRLFKKLLNGPKKIKNKNREYRMQRLLLIRRIVETYKVLG</sequence>
<proteinExistence type="predicted"/>
<comment type="caution">
    <text evidence="1">The sequence shown here is derived from an EMBL/GenBank/DDBJ whole genome shotgun (WGS) entry which is preliminary data.</text>
</comment>
<accession>A0A8T0J380</accession>
<dbReference type="AlphaFoldDB" id="A0A8T0J380"/>
<evidence type="ECO:0000313" key="1">
    <source>
        <dbReference type="EMBL" id="KAG0589995.1"/>
    </source>
</evidence>
<gene>
    <name evidence="1" type="ORF">KC19_1G062400</name>
</gene>
<dbReference type="Proteomes" id="UP000822688">
    <property type="component" value="Chromosome 1"/>
</dbReference>
<evidence type="ECO:0000313" key="2">
    <source>
        <dbReference type="Proteomes" id="UP000822688"/>
    </source>
</evidence>
<dbReference type="EMBL" id="CM026421">
    <property type="protein sequence ID" value="KAG0589995.1"/>
    <property type="molecule type" value="Genomic_DNA"/>
</dbReference>